<evidence type="ECO:0000313" key="2">
    <source>
        <dbReference type="EMBL" id="MFC6008294.1"/>
    </source>
</evidence>
<dbReference type="Proteomes" id="UP001596189">
    <property type="component" value="Unassembled WGS sequence"/>
</dbReference>
<feature type="compositionally biased region" description="Acidic residues" evidence="1">
    <location>
        <begin position="136"/>
        <end position="150"/>
    </location>
</feature>
<name>A0ABW1JG39_9ACTN</name>
<keyword evidence="3" id="KW-1185">Reference proteome</keyword>
<dbReference type="EMBL" id="JBHSRD010000004">
    <property type="protein sequence ID" value="MFC6008294.1"/>
    <property type="molecule type" value="Genomic_DNA"/>
</dbReference>
<gene>
    <name evidence="2" type="ORF">ACFQDO_14245</name>
</gene>
<dbReference type="RefSeq" id="WP_345715014.1">
    <property type="nucleotide sequence ID" value="NZ_BAABFP010000002.1"/>
</dbReference>
<sequence length="438" mass="46146">MSAYEVDAATMCDALSHVPGVEHVVLEFDERGDGVLRVQVSGDLDHASVVGAAVHQMRHRFGLGIEHQRLKLTGPTGRPVVAVVETMAAPSAVLTQTEERPAFEPSFDEPSPLERAALAAAASRDALVVDEVVDEADDDADDEADDEGADDAAGQVHEVSRTEDTVPGIAMADVRAELEGATEQLPDFWPELGDDSELRSAVDDVFGGVVPESFRRRAARHRALPKQAEPADAGTQPEPDVEAEVEAEARFPEPAQPTAVESDPTLTASDLAEPDLTEPDLTEPDLTEPDLTERAPVVRAARRATDSPRVVVERMVVTSEHNKVSASVHLRAGDVVHEGTATRPATGSGAHRALAAATAAAVEQVVTSPARLEVDQVDMLQVGPDHVAVVVLSLLGPAGIDRLTGSALVRGDAQDAVVRATLDALNRRAGLGGDRGHA</sequence>
<organism evidence="2 3">
    <name type="scientific">Angustibacter luteus</name>
    <dbReference type="NCBI Taxonomy" id="658456"/>
    <lineage>
        <taxon>Bacteria</taxon>
        <taxon>Bacillati</taxon>
        <taxon>Actinomycetota</taxon>
        <taxon>Actinomycetes</taxon>
        <taxon>Kineosporiales</taxon>
        <taxon>Kineosporiaceae</taxon>
    </lineage>
</organism>
<proteinExistence type="predicted"/>
<evidence type="ECO:0000313" key="3">
    <source>
        <dbReference type="Proteomes" id="UP001596189"/>
    </source>
</evidence>
<feature type="region of interest" description="Disordered" evidence="1">
    <location>
        <begin position="136"/>
        <end position="165"/>
    </location>
</feature>
<feature type="compositionally biased region" description="Acidic residues" evidence="1">
    <location>
        <begin position="272"/>
        <end position="290"/>
    </location>
</feature>
<feature type="region of interest" description="Disordered" evidence="1">
    <location>
        <begin position="218"/>
        <end position="304"/>
    </location>
</feature>
<accession>A0ABW1JG39</accession>
<protein>
    <recommendedName>
        <fullName evidence="4">Roadblock/LAMTOR2 domain-containing protein</fullName>
    </recommendedName>
</protein>
<comment type="caution">
    <text evidence="2">The sequence shown here is derived from an EMBL/GenBank/DDBJ whole genome shotgun (WGS) entry which is preliminary data.</text>
</comment>
<evidence type="ECO:0000256" key="1">
    <source>
        <dbReference type="SAM" id="MobiDB-lite"/>
    </source>
</evidence>
<evidence type="ECO:0008006" key="4">
    <source>
        <dbReference type="Google" id="ProtNLM"/>
    </source>
</evidence>
<reference evidence="3" key="1">
    <citation type="journal article" date="2019" name="Int. J. Syst. Evol. Microbiol.">
        <title>The Global Catalogue of Microorganisms (GCM) 10K type strain sequencing project: providing services to taxonomists for standard genome sequencing and annotation.</title>
        <authorList>
            <consortium name="The Broad Institute Genomics Platform"/>
            <consortium name="The Broad Institute Genome Sequencing Center for Infectious Disease"/>
            <person name="Wu L."/>
            <person name="Ma J."/>
        </authorList>
    </citation>
    <scope>NUCLEOTIDE SEQUENCE [LARGE SCALE GENOMIC DNA]</scope>
    <source>
        <strain evidence="3">KACC 14249</strain>
    </source>
</reference>